<proteinExistence type="predicted"/>
<dbReference type="AlphaFoldDB" id="A0A2P4SYA8"/>
<organism evidence="1 2">
    <name type="scientific">Bambusicola thoracicus</name>
    <name type="common">Chinese bamboo-partridge</name>
    <name type="synonym">Perdix thoracica</name>
    <dbReference type="NCBI Taxonomy" id="9083"/>
    <lineage>
        <taxon>Eukaryota</taxon>
        <taxon>Metazoa</taxon>
        <taxon>Chordata</taxon>
        <taxon>Craniata</taxon>
        <taxon>Vertebrata</taxon>
        <taxon>Euteleostomi</taxon>
        <taxon>Archelosauria</taxon>
        <taxon>Archosauria</taxon>
        <taxon>Dinosauria</taxon>
        <taxon>Saurischia</taxon>
        <taxon>Theropoda</taxon>
        <taxon>Coelurosauria</taxon>
        <taxon>Aves</taxon>
        <taxon>Neognathae</taxon>
        <taxon>Galloanserae</taxon>
        <taxon>Galliformes</taxon>
        <taxon>Phasianidae</taxon>
        <taxon>Perdicinae</taxon>
        <taxon>Bambusicola</taxon>
    </lineage>
</organism>
<name>A0A2P4SYA8_BAMTH</name>
<dbReference type="Proteomes" id="UP000237246">
    <property type="component" value="Unassembled WGS sequence"/>
</dbReference>
<comment type="caution">
    <text evidence="1">The sequence shown here is derived from an EMBL/GenBank/DDBJ whole genome shotgun (WGS) entry which is preliminary data.</text>
</comment>
<sequence>MGSRLLPAVKFAEVMQPGSADKNSRQRCHRVKERVGWFLART</sequence>
<dbReference type="EMBL" id="PPHD01016617">
    <property type="protein sequence ID" value="POI29101.1"/>
    <property type="molecule type" value="Genomic_DNA"/>
</dbReference>
<gene>
    <name evidence="1" type="ORF">CIB84_007150</name>
</gene>
<protein>
    <submittedName>
        <fullName evidence="1">Uncharacterized protein</fullName>
    </submittedName>
</protein>
<reference evidence="1 2" key="1">
    <citation type="submission" date="2018-01" db="EMBL/GenBank/DDBJ databases">
        <title>Comparison of the Chinese Bamboo Partridge and Red Junglefowl genome sequences highlights the importance of demography in genome evolution.</title>
        <authorList>
            <person name="Tiley G.P."/>
            <person name="Kimball R.T."/>
            <person name="Braun E.L."/>
            <person name="Burleigh J.G."/>
        </authorList>
    </citation>
    <scope>NUCLEOTIDE SEQUENCE [LARGE SCALE GENOMIC DNA]</scope>
    <source>
        <strain evidence="1">RTK389</strain>
        <tissue evidence="1">Blood</tissue>
    </source>
</reference>
<keyword evidence="2" id="KW-1185">Reference proteome</keyword>
<evidence type="ECO:0000313" key="2">
    <source>
        <dbReference type="Proteomes" id="UP000237246"/>
    </source>
</evidence>
<evidence type="ECO:0000313" key="1">
    <source>
        <dbReference type="EMBL" id="POI29101.1"/>
    </source>
</evidence>
<accession>A0A2P4SYA8</accession>